<feature type="region of interest" description="Disordered" evidence="2">
    <location>
        <begin position="35"/>
        <end position="73"/>
    </location>
</feature>
<dbReference type="AlphaFoldDB" id="A0AAQ3M8Y2"/>
<feature type="domain" description="Ubiquinol-cytochrome c chaperone" evidence="3">
    <location>
        <begin position="154"/>
        <end position="294"/>
    </location>
</feature>
<dbReference type="PANTHER" id="PTHR12184:SF1">
    <property type="entry name" value="UBIQUINOL-CYTOCHROME-C REDUCTASE COMPLEX ASSEMBLY FACTOR 1"/>
    <property type="match status" value="1"/>
</dbReference>
<evidence type="ECO:0000259" key="3">
    <source>
        <dbReference type="Pfam" id="PF03981"/>
    </source>
</evidence>
<gene>
    <name evidence="4" type="ORF">R9X50_00590700</name>
</gene>
<protein>
    <recommendedName>
        <fullName evidence="3">Ubiquinol-cytochrome c chaperone domain-containing protein</fullName>
    </recommendedName>
</protein>
<dbReference type="InterPro" id="IPR007129">
    <property type="entry name" value="Ubiqinol_cyt_c_chaperone_CPB3"/>
</dbReference>
<evidence type="ECO:0000313" key="5">
    <source>
        <dbReference type="Proteomes" id="UP001303373"/>
    </source>
</evidence>
<evidence type="ECO:0000313" key="4">
    <source>
        <dbReference type="EMBL" id="WPH03033.1"/>
    </source>
</evidence>
<dbReference type="InterPro" id="IPR021150">
    <property type="entry name" value="Ubiq_cyt_c_chap"/>
</dbReference>
<organism evidence="4 5">
    <name type="scientific">Acrodontium crateriforme</name>
    <dbReference type="NCBI Taxonomy" id="150365"/>
    <lineage>
        <taxon>Eukaryota</taxon>
        <taxon>Fungi</taxon>
        <taxon>Dikarya</taxon>
        <taxon>Ascomycota</taxon>
        <taxon>Pezizomycotina</taxon>
        <taxon>Dothideomycetes</taxon>
        <taxon>Dothideomycetidae</taxon>
        <taxon>Mycosphaerellales</taxon>
        <taxon>Teratosphaeriaceae</taxon>
        <taxon>Acrodontium</taxon>
    </lineage>
</organism>
<accession>A0AAQ3M8Y2</accession>
<sequence>MANTSSVCASCLRAIRTQSIFASRQRLVIQSSRALSTTRTRYVEPSRQAPKPTASSNPPPPPKEAEQPSRDALSSFARQLRSTNTLRAATEPLVAYGVTEDLFAHCQKQCTYTVPSLSAKAPSPAPKNAAGEDIGEGSGFWFAASSPHDVTRGLGLDVTFNSWAQVQYLHLYLLSVRFRRFPKEHTTIWQQHILDHFFYAAEDRMATYHGMAARGVRNKNLKDLWLQWRGVLLSYDEGLIRGDAVLAGAVWRNLFKGRTDVELEKVAAVVGYLRRQMAYLEGLSDQQVAEGKVDFGDAGEIIGKLGLSRESPWMKRPFSPEDLQALKEAEQK</sequence>
<proteinExistence type="inferred from homology"/>
<evidence type="ECO:0000256" key="1">
    <source>
        <dbReference type="ARBA" id="ARBA00006407"/>
    </source>
</evidence>
<name>A0AAQ3M8Y2_9PEZI</name>
<evidence type="ECO:0000256" key="2">
    <source>
        <dbReference type="SAM" id="MobiDB-lite"/>
    </source>
</evidence>
<dbReference type="Proteomes" id="UP001303373">
    <property type="component" value="Chromosome 9"/>
</dbReference>
<dbReference type="EMBL" id="CP138588">
    <property type="protein sequence ID" value="WPH03033.1"/>
    <property type="molecule type" value="Genomic_DNA"/>
</dbReference>
<dbReference type="PANTHER" id="PTHR12184">
    <property type="entry name" value="UBIQUINOL-CYTOCHROME C REDUCTASE COMPLEX ASSEMBLY FACTOR 1 FAMILY MEMBER"/>
    <property type="match status" value="1"/>
</dbReference>
<dbReference type="GO" id="GO:0005739">
    <property type="term" value="C:mitochondrion"/>
    <property type="evidence" value="ECO:0007669"/>
    <property type="project" value="TreeGrafter"/>
</dbReference>
<reference evidence="4 5" key="1">
    <citation type="submission" date="2023-11" db="EMBL/GenBank/DDBJ databases">
        <title>An acidophilic fungus is an integral part of prey digestion in a carnivorous sundew plant.</title>
        <authorList>
            <person name="Tsai I.J."/>
        </authorList>
    </citation>
    <scope>NUCLEOTIDE SEQUENCE [LARGE SCALE GENOMIC DNA]</scope>
    <source>
        <strain evidence="4">169a</strain>
    </source>
</reference>
<dbReference type="Pfam" id="PF03981">
    <property type="entry name" value="Ubiq_cyt_C_chap"/>
    <property type="match status" value="1"/>
</dbReference>
<keyword evidence="5" id="KW-1185">Reference proteome</keyword>
<dbReference type="GO" id="GO:0034551">
    <property type="term" value="P:mitochondrial respiratory chain complex III assembly"/>
    <property type="evidence" value="ECO:0007669"/>
    <property type="project" value="TreeGrafter"/>
</dbReference>
<comment type="similarity">
    <text evidence="1">Belongs to the CBP3 family.</text>
</comment>